<keyword evidence="1" id="KW-0418">Kinase</keyword>
<keyword evidence="1" id="KW-0808">Transferase</keyword>
<dbReference type="EMBL" id="JAQPOK010000110">
    <property type="protein sequence ID" value="MDJ1180189.1"/>
    <property type="molecule type" value="Genomic_DNA"/>
</dbReference>
<evidence type="ECO:0000313" key="4">
    <source>
        <dbReference type="Proteomes" id="UP001231370"/>
    </source>
</evidence>
<keyword evidence="1" id="KW-0723">Serine/threonine-protein kinase</keyword>
<dbReference type="Proteomes" id="UP001231370">
    <property type="component" value="Unassembled WGS sequence"/>
</dbReference>
<dbReference type="InterPro" id="IPR003594">
    <property type="entry name" value="HATPase_dom"/>
</dbReference>
<dbReference type="InterPro" id="IPR050267">
    <property type="entry name" value="Anti-sigma-factor_SerPK"/>
</dbReference>
<comment type="caution">
    <text evidence="3">The sequence shown here is derived from an EMBL/GenBank/DDBJ whole genome shotgun (WGS) entry which is preliminary data.</text>
</comment>
<dbReference type="PANTHER" id="PTHR35526:SF3">
    <property type="entry name" value="ANTI-SIGMA-F FACTOR RSBW"/>
    <property type="match status" value="1"/>
</dbReference>
<dbReference type="Pfam" id="PF13581">
    <property type="entry name" value="HATPase_c_2"/>
    <property type="match status" value="1"/>
</dbReference>
<dbReference type="InterPro" id="IPR036890">
    <property type="entry name" value="HATPase_C_sf"/>
</dbReference>
<keyword evidence="4" id="KW-1185">Reference proteome</keyword>
<accession>A0ABT7BLW9</accession>
<dbReference type="CDD" id="cd16936">
    <property type="entry name" value="HATPase_RsbW-like"/>
    <property type="match status" value="1"/>
</dbReference>
<sequence length="140" mass="16047">MKLPHRADLQVHSDGQALARALAWFEHLNHPSLAIPEATWLQCKTAFYEGLTNAVRHAHRHLPEDTPIDIEVILAADSVTISIWDYGEGFDVDQWLKSQPPPRDDAENGRGWFMMSKIADFLSYTATEDKRHCLKLIKHY</sequence>
<dbReference type="SUPFAM" id="SSF55874">
    <property type="entry name" value="ATPase domain of HSP90 chaperone/DNA topoisomerase II/histidine kinase"/>
    <property type="match status" value="1"/>
</dbReference>
<dbReference type="PANTHER" id="PTHR35526">
    <property type="entry name" value="ANTI-SIGMA-F FACTOR RSBW-RELATED"/>
    <property type="match status" value="1"/>
</dbReference>
<dbReference type="Gene3D" id="3.30.565.10">
    <property type="entry name" value="Histidine kinase-like ATPase, C-terminal domain"/>
    <property type="match status" value="1"/>
</dbReference>
<dbReference type="RefSeq" id="WP_283763490.1">
    <property type="nucleotide sequence ID" value="NZ_JAQPOK010000110.1"/>
</dbReference>
<protein>
    <submittedName>
        <fullName evidence="3">Anti-sigma regulatory factor</fullName>
    </submittedName>
</protein>
<name>A0ABT7BLW9_9CYAN</name>
<proteinExistence type="predicted"/>
<feature type="domain" description="Histidine kinase/HSP90-like ATPase" evidence="2">
    <location>
        <begin position="16"/>
        <end position="138"/>
    </location>
</feature>
<evidence type="ECO:0000256" key="1">
    <source>
        <dbReference type="ARBA" id="ARBA00022527"/>
    </source>
</evidence>
<reference evidence="3 4" key="1">
    <citation type="submission" date="2023-01" db="EMBL/GenBank/DDBJ databases">
        <title>Novel diversity within Roseofilum (Cyanobacteria; Desertifilaceae) from marine benthic mats with descriptions of four novel species.</title>
        <authorList>
            <person name="Wang Y."/>
            <person name="Berthold D.E."/>
            <person name="Hu J."/>
            <person name="Lefler F.W."/>
            <person name="Laughinghouse H.D. IV."/>
        </authorList>
    </citation>
    <scope>NUCLEOTIDE SEQUENCE [LARGE SCALE GENOMIC DNA]</scope>
    <source>
        <strain evidence="3 4">BLCC-M91</strain>
    </source>
</reference>
<evidence type="ECO:0000259" key="2">
    <source>
        <dbReference type="Pfam" id="PF13581"/>
    </source>
</evidence>
<organism evidence="3 4">
    <name type="scientific">Roseofilum halophilum BLCC-M91</name>
    <dbReference type="NCBI Taxonomy" id="3022259"/>
    <lineage>
        <taxon>Bacteria</taxon>
        <taxon>Bacillati</taxon>
        <taxon>Cyanobacteriota</taxon>
        <taxon>Cyanophyceae</taxon>
        <taxon>Desertifilales</taxon>
        <taxon>Desertifilaceae</taxon>
        <taxon>Roseofilum</taxon>
        <taxon>Roseofilum halophilum</taxon>
    </lineage>
</organism>
<gene>
    <name evidence="3" type="ORF">PJF56_15085</name>
</gene>
<evidence type="ECO:0000313" key="3">
    <source>
        <dbReference type="EMBL" id="MDJ1180189.1"/>
    </source>
</evidence>